<feature type="domain" description="HMA" evidence="7">
    <location>
        <begin position="15"/>
        <end position="78"/>
    </location>
</feature>
<dbReference type="FunFam" id="3.30.70.100:FF:000008">
    <property type="entry name" value="Copper transport protein ATOX1"/>
    <property type="match status" value="1"/>
</dbReference>
<dbReference type="Gene3D" id="3.30.70.100">
    <property type="match status" value="1"/>
</dbReference>
<evidence type="ECO:0000256" key="6">
    <source>
        <dbReference type="SAM" id="MobiDB-lite"/>
    </source>
</evidence>
<organism evidence="8 9">
    <name type="scientific">Carya illinoinensis</name>
    <name type="common">Pecan</name>
    <dbReference type="NCBI Taxonomy" id="32201"/>
    <lineage>
        <taxon>Eukaryota</taxon>
        <taxon>Viridiplantae</taxon>
        <taxon>Streptophyta</taxon>
        <taxon>Embryophyta</taxon>
        <taxon>Tracheophyta</taxon>
        <taxon>Spermatophyta</taxon>
        <taxon>Magnoliopsida</taxon>
        <taxon>eudicotyledons</taxon>
        <taxon>Gunneridae</taxon>
        <taxon>Pentapetalae</taxon>
        <taxon>rosids</taxon>
        <taxon>fabids</taxon>
        <taxon>Fagales</taxon>
        <taxon>Juglandaceae</taxon>
        <taxon>Carya</taxon>
    </lineage>
</organism>
<evidence type="ECO:0000313" key="8">
    <source>
        <dbReference type="EMBL" id="KAG6645075.1"/>
    </source>
</evidence>
<sequence length="286" mass="31335">MAAKPPEEVPGTLKYKTWVLKVSIHCEGCKKKVKKVLQSIEGVYTITVDIQQHKVTVTGNVDADTLIKKLLRSGKHAELLPEKIKEKPGKQKNNEKQIKDIGQTNIAENSNDTKDMSATEGGGEIDDEDEGENEEAVGNEGGGGKKKKKKKKKKGASGNFSANEGGDQNSGDTQAGSAVTPADPHDDHRPAPSMAAMNLSPPRPQMYPFPPVMNHPGPPVYGISYNTTYPRDITPSYHPSHPMHANTHPLPGIYRQPQPPVFHQTYHPFGEVHVDDYEYPSLCSLM</sequence>
<keyword evidence="4" id="KW-0636">Prenylation</keyword>
<dbReference type="PANTHER" id="PTHR45868">
    <property type="entry name" value="HEAVY METAL-ASSOCIATED ISOPRENYLATED PLANT PROTEIN 33-RELATED"/>
    <property type="match status" value="1"/>
</dbReference>
<dbReference type="AlphaFoldDB" id="A0A8T1PQ03"/>
<feature type="compositionally biased region" description="Basic residues" evidence="6">
    <location>
        <begin position="144"/>
        <end position="155"/>
    </location>
</feature>
<evidence type="ECO:0000256" key="5">
    <source>
        <dbReference type="ARBA" id="ARBA00024045"/>
    </source>
</evidence>
<dbReference type="InterPro" id="IPR006121">
    <property type="entry name" value="HMA_dom"/>
</dbReference>
<evidence type="ECO:0000256" key="1">
    <source>
        <dbReference type="ARBA" id="ARBA00022481"/>
    </source>
</evidence>
<reference evidence="8" key="1">
    <citation type="submission" date="2020-12" db="EMBL/GenBank/DDBJ databases">
        <title>WGS assembly of Carya illinoinensis cv. Pawnee.</title>
        <authorList>
            <person name="Platts A."/>
            <person name="Shu S."/>
            <person name="Wright S."/>
            <person name="Barry K."/>
            <person name="Edger P."/>
            <person name="Pires J.C."/>
            <person name="Schmutz J."/>
        </authorList>
    </citation>
    <scope>NUCLEOTIDE SEQUENCE</scope>
    <source>
        <tissue evidence="8">Leaf</tissue>
    </source>
</reference>
<dbReference type="PROSITE" id="PS50846">
    <property type="entry name" value="HMA_2"/>
    <property type="match status" value="1"/>
</dbReference>
<evidence type="ECO:0000313" key="9">
    <source>
        <dbReference type="Proteomes" id="UP000811609"/>
    </source>
</evidence>
<dbReference type="InterPro" id="IPR036163">
    <property type="entry name" value="HMA_dom_sf"/>
</dbReference>
<dbReference type="EMBL" id="CM031816">
    <property type="protein sequence ID" value="KAG6645075.1"/>
    <property type="molecule type" value="Genomic_DNA"/>
</dbReference>
<keyword evidence="2" id="KW-0479">Metal-binding</keyword>
<dbReference type="SUPFAM" id="SSF55008">
    <property type="entry name" value="HMA, heavy metal-associated domain"/>
    <property type="match status" value="1"/>
</dbReference>
<evidence type="ECO:0000259" key="7">
    <source>
        <dbReference type="PROSITE" id="PS50846"/>
    </source>
</evidence>
<keyword evidence="9" id="KW-1185">Reference proteome</keyword>
<name>A0A8T1PQ03_CARIL</name>
<protein>
    <recommendedName>
        <fullName evidence="7">HMA domain-containing protein</fullName>
    </recommendedName>
</protein>
<feature type="compositionally biased region" description="Basic and acidic residues" evidence="6">
    <location>
        <begin position="79"/>
        <end position="99"/>
    </location>
</feature>
<dbReference type="GO" id="GO:0046872">
    <property type="term" value="F:metal ion binding"/>
    <property type="evidence" value="ECO:0007669"/>
    <property type="project" value="UniProtKB-KW"/>
</dbReference>
<feature type="region of interest" description="Disordered" evidence="6">
    <location>
        <begin position="79"/>
        <end position="195"/>
    </location>
</feature>
<dbReference type="CDD" id="cd00371">
    <property type="entry name" value="HMA"/>
    <property type="match status" value="1"/>
</dbReference>
<evidence type="ECO:0000256" key="3">
    <source>
        <dbReference type="ARBA" id="ARBA00023288"/>
    </source>
</evidence>
<dbReference type="Pfam" id="PF00403">
    <property type="entry name" value="HMA"/>
    <property type="match status" value="1"/>
</dbReference>
<keyword evidence="1" id="KW-0488">Methylation</keyword>
<dbReference type="OrthoDB" id="689350at2759"/>
<dbReference type="PANTHER" id="PTHR45868:SF80">
    <property type="entry name" value="F15K9.8-RELATED"/>
    <property type="match status" value="1"/>
</dbReference>
<gene>
    <name evidence="8" type="ORF">CIPAW_08G097700</name>
</gene>
<evidence type="ECO:0000256" key="4">
    <source>
        <dbReference type="ARBA" id="ARBA00023289"/>
    </source>
</evidence>
<proteinExistence type="inferred from homology"/>
<feature type="compositionally biased region" description="Polar residues" evidence="6">
    <location>
        <begin position="158"/>
        <end position="177"/>
    </location>
</feature>
<keyword evidence="3" id="KW-0449">Lipoprotein</keyword>
<evidence type="ECO:0000256" key="2">
    <source>
        <dbReference type="ARBA" id="ARBA00022723"/>
    </source>
</evidence>
<feature type="compositionally biased region" description="Acidic residues" evidence="6">
    <location>
        <begin position="123"/>
        <end position="137"/>
    </location>
</feature>
<dbReference type="Proteomes" id="UP000811609">
    <property type="component" value="Chromosome 8"/>
</dbReference>
<comment type="caution">
    <text evidence="8">The sequence shown here is derived from an EMBL/GenBank/DDBJ whole genome shotgun (WGS) entry which is preliminary data.</text>
</comment>
<comment type="similarity">
    <text evidence="5">Belongs to the HIPP family.</text>
</comment>
<accession>A0A8T1PQ03</accession>